<evidence type="ECO:0000256" key="1">
    <source>
        <dbReference type="ARBA" id="ARBA00010672"/>
    </source>
</evidence>
<keyword evidence="2" id="KW-0175">Coiled coil</keyword>
<feature type="compositionally biased region" description="Polar residues" evidence="4">
    <location>
        <begin position="136"/>
        <end position="145"/>
    </location>
</feature>
<gene>
    <name evidence="6" type="ORF">scyTo_0016217</name>
</gene>
<dbReference type="InterPro" id="IPR006608">
    <property type="entry name" value="CC2D1A/B_DM14"/>
</dbReference>
<evidence type="ECO:0000313" key="7">
    <source>
        <dbReference type="Proteomes" id="UP000288216"/>
    </source>
</evidence>
<evidence type="ECO:0000313" key="6">
    <source>
        <dbReference type="EMBL" id="GCB80476.1"/>
    </source>
</evidence>
<dbReference type="GO" id="GO:0001227">
    <property type="term" value="F:DNA-binding transcription repressor activity, RNA polymerase II-specific"/>
    <property type="evidence" value="ECO:0007669"/>
    <property type="project" value="InterPro"/>
</dbReference>
<dbReference type="EMBL" id="BFAA01009667">
    <property type="protein sequence ID" value="GCB80476.1"/>
    <property type="molecule type" value="Genomic_DNA"/>
</dbReference>
<dbReference type="InterPro" id="IPR037772">
    <property type="entry name" value="C2_Freud"/>
</dbReference>
<dbReference type="SMART" id="SM00685">
    <property type="entry name" value="DM14"/>
    <property type="match status" value="3"/>
</dbReference>
<feature type="compositionally biased region" description="Low complexity" evidence="4">
    <location>
        <begin position="230"/>
        <end position="246"/>
    </location>
</feature>
<feature type="region of interest" description="Disordered" evidence="4">
    <location>
        <begin position="58"/>
        <end position="120"/>
    </location>
</feature>
<dbReference type="OrthoDB" id="19996at2759"/>
<protein>
    <recommendedName>
        <fullName evidence="3">Coiled-coil and C2 domain-containing protein 1B</fullName>
    </recommendedName>
</protein>
<dbReference type="PROSITE" id="PS50004">
    <property type="entry name" value="C2"/>
    <property type="match status" value="1"/>
</dbReference>
<dbReference type="Proteomes" id="UP000288216">
    <property type="component" value="Unassembled WGS sequence"/>
</dbReference>
<evidence type="ECO:0000256" key="2">
    <source>
        <dbReference type="ARBA" id="ARBA00023054"/>
    </source>
</evidence>
<dbReference type="InterPro" id="IPR039725">
    <property type="entry name" value="CC2D1A/B"/>
</dbReference>
<dbReference type="CDD" id="cd08690">
    <property type="entry name" value="C2_Freud-1"/>
    <property type="match status" value="1"/>
</dbReference>
<feature type="region of interest" description="Disordered" evidence="4">
    <location>
        <begin position="216"/>
        <end position="258"/>
    </location>
</feature>
<proteinExistence type="inferred from homology"/>
<dbReference type="OMA" id="HQTGRTK"/>
<feature type="region of interest" description="Disordered" evidence="4">
    <location>
        <begin position="352"/>
        <end position="397"/>
    </location>
</feature>
<evidence type="ECO:0000259" key="5">
    <source>
        <dbReference type="PROSITE" id="PS50004"/>
    </source>
</evidence>
<dbReference type="PANTHER" id="PTHR13076">
    <property type="entry name" value="COILED-COIL AND C2 DOMAIN-CONTAINING PROTEIN 1-LIKE"/>
    <property type="match status" value="1"/>
</dbReference>
<dbReference type="InterPro" id="IPR035892">
    <property type="entry name" value="C2_domain_sf"/>
</dbReference>
<comment type="caution">
    <text evidence="6">The sequence shown here is derived from an EMBL/GenBank/DDBJ whole genome shotgun (WGS) entry which is preliminary data.</text>
</comment>
<feature type="compositionally biased region" description="Low complexity" evidence="4">
    <location>
        <begin position="363"/>
        <end position="391"/>
    </location>
</feature>
<dbReference type="Pfam" id="PF21528">
    <property type="entry name" value="CC2D1A-B_DM14"/>
    <property type="match status" value="3"/>
</dbReference>
<name>A0A401Q517_SCYTO</name>
<evidence type="ECO:0000256" key="4">
    <source>
        <dbReference type="SAM" id="MobiDB-lite"/>
    </source>
</evidence>
<reference evidence="6 7" key="1">
    <citation type="journal article" date="2018" name="Nat. Ecol. Evol.">
        <title>Shark genomes provide insights into elasmobranch evolution and the origin of vertebrates.</title>
        <authorList>
            <person name="Hara Y"/>
            <person name="Yamaguchi K"/>
            <person name="Onimaru K"/>
            <person name="Kadota M"/>
            <person name="Koyanagi M"/>
            <person name="Keeley SD"/>
            <person name="Tatsumi K"/>
            <person name="Tanaka K"/>
            <person name="Motone F"/>
            <person name="Kageyama Y"/>
            <person name="Nozu R"/>
            <person name="Adachi N"/>
            <person name="Nishimura O"/>
            <person name="Nakagawa R"/>
            <person name="Tanegashima C"/>
            <person name="Kiyatake I"/>
            <person name="Matsumoto R"/>
            <person name="Murakumo K"/>
            <person name="Nishida K"/>
            <person name="Terakita A"/>
            <person name="Kuratani S"/>
            <person name="Sato K"/>
            <person name="Hyodo S Kuraku.S."/>
        </authorList>
    </citation>
    <scope>NUCLEOTIDE SEQUENCE [LARGE SCALE GENOMIC DNA]</scope>
</reference>
<feature type="compositionally biased region" description="Basic and acidic residues" evidence="4">
    <location>
        <begin position="146"/>
        <end position="155"/>
    </location>
</feature>
<accession>A0A401Q517</accession>
<dbReference type="SUPFAM" id="SSF49562">
    <property type="entry name" value="C2 domain (Calcium/lipid-binding domain, CaLB)"/>
    <property type="match status" value="1"/>
</dbReference>
<dbReference type="FunFam" id="2.60.40.150:FF:000104">
    <property type="entry name" value="coiled-coil and C2 domain-containing protein 1B"/>
    <property type="match status" value="1"/>
</dbReference>
<comment type="similarity">
    <text evidence="1">Belongs to the CC2D1 family.</text>
</comment>
<feature type="compositionally biased region" description="Acidic residues" evidence="4">
    <location>
        <begin position="61"/>
        <end position="78"/>
    </location>
</feature>
<evidence type="ECO:0000256" key="3">
    <source>
        <dbReference type="ARBA" id="ARBA00068693"/>
    </source>
</evidence>
<keyword evidence="7" id="KW-1185">Reference proteome</keyword>
<dbReference type="STRING" id="75743.A0A401Q517"/>
<organism evidence="6 7">
    <name type="scientific">Scyliorhinus torazame</name>
    <name type="common">Cloudy catshark</name>
    <name type="synonym">Catulus torazame</name>
    <dbReference type="NCBI Taxonomy" id="75743"/>
    <lineage>
        <taxon>Eukaryota</taxon>
        <taxon>Metazoa</taxon>
        <taxon>Chordata</taxon>
        <taxon>Craniata</taxon>
        <taxon>Vertebrata</taxon>
        <taxon>Chondrichthyes</taxon>
        <taxon>Elasmobranchii</taxon>
        <taxon>Galeomorphii</taxon>
        <taxon>Galeoidea</taxon>
        <taxon>Carcharhiniformes</taxon>
        <taxon>Scyliorhinidae</taxon>
        <taxon>Scyliorhinus</taxon>
    </lineage>
</organism>
<dbReference type="PANTHER" id="PTHR13076:SF8">
    <property type="entry name" value="COILED-COIL AND C2 DOMAIN-CONTAINING PROTEIN 1A"/>
    <property type="match status" value="1"/>
</dbReference>
<feature type="compositionally biased region" description="Polar residues" evidence="4">
    <location>
        <begin position="107"/>
        <end position="116"/>
    </location>
</feature>
<feature type="region of interest" description="Disordered" evidence="4">
    <location>
        <begin position="136"/>
        <end position="163"/>
    </location>
</feature>
<feature type="non-terminal residue" evidence="6">
    <location>
        <position position="1"/>
    </location>
</feature>
<dbReference type="Pfam" id="PF00168">
    <property type="entry name" value="C2"/>
    <property type="match status" value="1"/>
</dbReference>
<sequence length="859" mass="95889">IDLSPDGMMMDVNGDENDADLEAELAAITGEQPAGRGKPKGKAPLPMEDIERMAALCMKDLDEEADDDDVDDDDEADLMAELNEVLEDDRQNKNVPSPVESKPASGSIPQSNTTPEVTDGLGSTLAERIDMYRSAVNNAKQSGESSKIRRYERGLKSSMKGAALSRQREYKLAALQAKRSGDTELASKYYRISKKFDPVLEALDRGESVDFSGLPPPFDLLPKGQPSIPPSHSAVPSVPAASPAQPLTSSGVPPPPKDVMEALQQRMDKYKSAALQAKNAGNGRKARMHERIVKQYQDAIRAHRAGRSVNLGELPVPPGFPPLQGAEVGAQDQSFVGVLESAMKLANQEVNVGDDEENELADRMPTARPAPQARPRTSASGAPAAAPAGTGNPTQKQLTNKAQVQLDFLQNRKKQFMQAALRTKQKNDIEGAKLYLRQAKGLDPMIEAAKGGLPVDITKVPAPPENEEDFVLVQHRGVHVPQKTAEQYGQLMDVLKQQYETCMQYSKQYTHLGSVSETTKFERMADDCKKNIEILKRAHAQGYPLPKYHREERTFQVVKIFPNLTNSDMILYIVKGINLPPPSGVAPNDLDAFVKFEFAFPNSEEAQKDKTDVVKNTNCPEFNGQFKLNINRGHRAFKRVVQTKGIKFEILHKGGLFKNDRVVGTAQLKLDKLESQCEIREILEILDGRKSTGGRLEVIVKIREPLSSQQLEKVTEKWLVIDPQSLPVIAVPKPREQRDPPQVVGGSKSTFSLHSFNILKFDRERIERKIHAYKQDRKAPPKELLDQHREITQRIQWQKSQLDRRDPGVLKEYVTQLEKYTHYYTDAAKRLGAEGNRDLAKEALYKRKLVDDELQRFRR</sequence>
<dbReference type="SMART" id="SM00239">
    <property type="entry name" value="C2"/>
    <property type="match status" value="1"/>
</dbReference>
<dbReference type="InterPro" id="IPR000008">
    <property type="entry name" value="C2_dom"/>
</dbReference>
<dbReference type="Gene3D" id="2.60.40.150">
    <property type="entry name" value="C2 domain"/>
    <property type="match status" value="1"/>
</dbReference>
<dbReference type="AlphaFoldDB" id="A0A401Q517"/>
<feature type="domain" description="C2" evidence="5">
    <location>
        <begin position="550"/>
        <end position="683"/>
    </location>
</feature>